<dbReference type="STRING" id="1217799.DEALK_09580"/>
<protein>
    <submittedName>
        <fullName evidence="1">Uncharacterized protein conserved in bacteria (DUF2248)</fullName>
    </submittedName>
</protein>
<keyword evidence="2" id="KW-1185">Reference proteome</keyword>
<comment type="caution">
    <text evidence="1">The sequence shown here is derived from an EMBL/GenBank/DDBJ whole genome shotgun (WGS) entry which is preliminary data.</text>
</comment>
<accession>A0A0W0GHT6</accession>
<organism evidence="1 2">
    <name type="scientific">Dehalogenimonas alkenigignens</name>
    <dbReference type="NCBI Taxonomy" id="1217799"/>
    <lineage>
        <taxon>Bacteria</taxon>
        <taxon>Bacillati</taxon>
        <taxon>Chloroflexota</taxon>
        <taxon>Dehalococcoidia</taxon>
        <taxon>Dehalococcoidales</taxon>
        <taxon>Dehalococcoidaceae</taxon>
        <taxon>Dehalogenimonas</taxon>
    </lineage>
</organism>
<dbReference type="Proteomes" id="UP000053947">
    <property type="component" value="Unassembled WGS sequence"/>
</dbReference>
<dbReference type="PATRIC" id="fig|1217799.6.peg.986"/>
<proteinExistence type="predicted"/>
<sequence length="338" mass="38145">MTGADQTLLSRRIADLGLEIRGSRLEPLLGRLHAELQAAGLTGFQPEAYFSDEWGCPAGMPVIGIPFYLASSELCRLEGSMTGIEAETDEEIMMYLRHEAGHAFNYAHRLYRYRLWQRLFGDYGEPYREVYPVVPFSPAFVRHIPGWYAQKHPDDDFAETFAVWLTPGAAWREVYSGTPALKKLEYAERAARIYGRRPVQSPAGGLDTPVGELTMTLDSWYRSCGEHRHAPVATHRILDEDLRRAFPDGRGIAASEAVEARRGNLVLEINRWTGLERHVAAGLLADLTARCQRLNLQMDQSRIEERMSGFAVMTAALAMNFTSRGRFVEKSGRRDRHG</sequence>
<name>A0A0W0GHT6_9CHLR</name>
<evidence type="ECO:0000313" key="1">
    <source>
        <dbReference type="EMBL" id="KTB48113.1"/>
    </source>
</evidence>
<dbReference type="AlphaFoldDB" id="A0A0W0GHT6"/>
<dbReference type="EMBL" id="LFDV01000002">
    <property type="protein sequence ID" value="KTB48113.1"/>
    <property type="molecule type" value="Genomic_DNA"/>
</dbReference>
<reference evidence="1 2" key="1">
    <citation type="submission" date="2015-06" db="EMBL/GenBank/DDBJ databases">
        <title>Genome sequence of the organohalide-respiring Dehalogenimonas alkenigignens type strain (IP3-3T).</title>
        <authorList>
            <person name="Key T.A."/>
            <person name="Richmond D.P."/>
            <person name="Bowman K.S."/>
            <person name="Cho Y.-J."/>
            <person name="Chun J."/>
            <person name="da Costa M.S."/>
            <person name="Rainey F.A."/>
            <person name="Moe W.M."/>
        </authorList>
    </citation>
    <scope>NUCLEOTIDE SEQUENCE [LARGE SCALE GENOMIC DNA]</scope>
    <source>
        <strain evidence="1 2">IP3-3</strain>
    </source>
</reference>
<gene>
    <name evidence="1" type="ORF">DEALK_09580</name>
</gene>
<evidence type="ECO:0000313" key="2">
    <source>
        <dbReference type="Proteomes" id="UP000053947"/>
    </source>
</evidence>
<dbReference type="OrthoDB" id="9773016at2"/>
<dbReference type="RefSeq" id="WP_058439145.1">
    <property type="nucleotide sequence ID" value="NZ_KQ758903.1"/>
</dbReference>